<organism evidence="1 2">
    <name type="scientific">Vibrio parahaemolyticus</name>
    <dbReference type="NCBI Taxonomy" id="670"/>
    <lineage>
        <taxon>Bacteria</taxon>
        <taxon>Pseudomonadati</taxon>
        <taxon>Pseudomonadota</taxon>
        <taxon>Gammaproteobacteria</taxon>
        <taxon>Vibrionales</taxon>
        <taxon>Vibrionaceae</taxon>
        <taxon>Vibrio</taxon>
    </lineage>
</organism>
<sequence>MAYGYTNSADLKAHLSNEHPQLKDLTNGERLDLENAIMHSVGSYLTSLKMPSNIAYSIASALNEHLEREVGIAKKVKRANKFDTYKNLAKIYGITIPALKKNLGTTGALVGIFPSKRVIEKECCRVTIMVSDSYGIKPKVLWNPEYVSKVQKKRGYTALTPCQQLALPNGLSNAGTNLGKLAKSLAKILDDKGIDDGFGCPWEFTAMEVSMHPVAHFAIGEQLNPYNAVKVMTQRREYLNSLFNRLLPAAKEVNPKEAAEIEESINKVIDWIVQY</sequence>
<name>A0AAW8Q123_VIBPH</name>
<accession>A0AAW8Q123</accession>
<reference evidence="1" key="1">
    <citation type="submission" date="2023-06" db="EMBL/GenBank/DDBJ databases">
        <title>Genomic Diversity of Vibrio spp. and Metagenomic Analysis of Pathogens in Florida Gulf Coastal Waters Following Hurricane Ian.</title>
        <authorList>
            <person name="Brumfield K.D."/>
        </authorList>
    </citation>
    <scope>NUCLEOTIDE SEQUENCE</scope>
    <source>
        <strain evidence="1">WBS2B-138</strain>
    </source>
</reference>
<dbReference type="RefSeq" id="WP_311020248.1">
    <property type="nucleotide sequence ID" value="NZ_JAUHGG010000003.1"/>
</dbReference>
<proteinExistence type="predicted"/>
<protein>
    <submittedName>
        <fullName evidence="1">Uncharacterized protein</fullName>
    </submittedName>
</protein>
<dbReference type="AlphaFoldDB" id="A0AAW8Q123"/>
<comment type="caution">
    <text evidence="1">The sequence shown here is derived from an EMBL/GenBank/DDBJ whole genome shotgun (WGS) entry which is preliminary data.</text>
</comment>
<gene>
    <name evidence="1" type="ORF">QX249_11905</name>
</gene>
<evidence type="ECO:0000313" key="2">
    <source>
        <dbReference type="Proteomes" id="UP001253193"/>
    </source>
</evidence>
<dbReference type="Proteomes" id="UP001253193">
    <property type="component" value="Unassembled WGS sequence"/>
</dbReference>
<evidence type="ECO:0000313" key="1">
    <source>
        <dbReference type="EMBL" id="MDS1821365.1"/>
    </source>
</evidence>
<dbReference type="EMBL" id="JAUHGG010000003">
    <property type="protein sequence ID" value="MDS1821365.1"/>
    <property type="molecule type" value="Genomic_DNA"/>
</dbReference>